<keyword evidence="1" id="KW-0812">Transmembrane</keyword>
<dbReference type="Proteomes" id="UP000005551">
    <property type="component" value="Unassembled WGS sequence"/>
</dbReference>
<accession>I5C9I0</accession>
<dbReference type="STRING" id="1189621.A3SI_02958"/>
<comment type="caution">
    <text evidence="2">The sequence shown here is derived from an EMBL/GenBank/DDBJ whole genome shotgun (WGS) entry which is preliminary data.</text>
</comment>
<gene>
    <name evidence="2" type="ORF">A3SI_02958</name>
</gene>
<feature type="transmembrane region" description="Helical" evidence="1">
    <location>
        <begin position="41"/>
        <end position="58"/>
    </location>
</feature>
<reference evidence="2 3" key="1">
    <citation type="submission" date="2012-05" db="EMBL/GenBank/DDBJ databases">
        <title>Genome sequence of Nitritalea halalkaliphila LW7.</title>
        <authorList>
            <person name="Jangir P.K."/>
            <person name="Singh A."/>
            <person name="Shivaji S."/>
            <person name="Sharma R."/>
        </authorList>
    </citation>
    <scope>NUCLEOTIDE SEQUENCE [LARGE SCALE GENOMIC DNA]</scope>
    <source>
        <strain evidence="2 3">LW7</strain>
    </source>
</reference>
<sequence>MAQRRAQYLFLLGLGLMLSYRMLVKLPFLPDQLLGFDTPKLLKILIGMLFISLTLAHYRKSFKN</sequence>
<dbReference type="OrthoDB" id="9993376at2"/>
<proteinExistence type="predicted"/>
<dbReference type="RefSeq" id="WP_009053484.1">
    <property type="nucleotide sequence ID" value="NZ_AJYA01000005.1"/>
</dbReference>
<evidence type="ECO:0000313" key="3">
    <source>
        <dbReference type="Proteomes" id="UP000005551"/>
    </source>
</evidence>
<evidence type="ECO:0000256" key="1">
    <source>
        <dbReference type="SAM" id="Phobius"/>
    </source>
</evidence>
<organism evidence="2 3">
    <name type="scientific">Nitritalea halalkaliphila LW7</name>
    <dbReference type="NCBI Taxonomy" id="1189621"/>
    <lineage>
        <taxon>Bacteria</taxon>
        <taxon>Pseudomonadati</taxon>
        <taxon>Bacteroidota</taxon>
        <taxon>Cytophagia</taxon>
        <taxon>Cytophagales</taxon>
        <taxon>Cyclobacteriaceae</taxon>
        <taxon>Nitritalea</taxon>
    </lineage>
</organism>
<dbReference type="EMBL" id="AJYA01000005">
    <property type="protein sequence ID" value="EIM78482.1"/>
    <property type="molecule type" value="Genomic_DNA"/>
</dbReference>
<keyword evidence="1" id="KW-0472">Membrane</keyword>
<protein>
    <submittedName>
        <fullName evidence="2">Uncharacterized protein</fullName>
    </submittedName>
</protein>
<keyword evidence="3" id="KW-1185">Reference proteome</keyword>
<feature type="transmembrane region" description="Helical" evidence="1">
    <location>
        <begin position="7"/>
        <end position="29"/>
    </location>
</feature>
<evidence type="ECO:0000313" key="2">
    <source>
        <dbReference type="EMBL" id="EIM78482.1"/>
    </source>
</evidence>
<dbReference type="AlphaFoldDB" id="I5C9I0"/>
<name>I5C9I0_9BACT</name>
<keyword evidence="1" id="KW-1133">Transmembrane helix</keyword>